<proteinExistence type="predicted"/>
<feature type="transmembrane region" description="Helical" evidence="1">
    <location>
        <begin position="15"/>
        <end position="34"/>
    </location>
</feature>
<evidence type="ECO:0000313" key="3">
    <source>
        <dbReference type="Proteomes" id="UP000215355"/>
    </source>
</evidence>
<dbReference type="AlphaFoldDB" id="A0AAJ5C021"/>
<keyword evidence="1" id="KW-0812">Transmembrane</keyword>
<name>A0AAJ5C021_9SPHI</name>
<gene>
    <name evidence="2" type="ORF">SAMEA4412673_01744</name>
</gene>
<organism evidence="2 3">
    <name type="scientific">Sphingobacterium mizutaii</name>
    <dbReference type="NCBI Taxonomy" id="1010"/>
    <lineage>
        <taxon>Bacteria</taxon>
        <taxon>Pseudomonadati</taxon>
        <taxon>Bacteroidota</taxon>
        <taxon>Sphingobacteriia</taxon>
        <taxon>Sphingobacteriales</taxon>
        <taxon>Sphingobacteriaceae</taxon>
        <taxon>Sphingobacterium</taxon>
    </lineage>
</organism>
<dbReference type="RefSeq" id="WP_093095791.1">
    <property type="nucleotide sequence ID" value="NZ_FNGK01000001.1"/>
</dbReference>
<keyword evidence="1" id="KW-0472">Membrane</keyword>
<reference evidence="2 3" key="1">
    <citation type="submission" date="2017-06" db="EMBL/GenBank/DDBJ databases">
        <authorList>
            <consortium name="Pathogen Informatics"/>
        </authorList>
    </citation>
    <scope>NUCLEOTIDE SEQUENCE [LARGE SCALE GENOMIC DNA]</scope>
    <source>
        <strain evidence="2 3">NCTC12149</strain>
    </source>
</reference>
<keyword evidence="1" id="KW-1133">Transmembrane helix</keyword>
<dbReference type="EMBL" id="LT906468">
    <property type="protein sequence ID" value="SNV49288.1"/>
    <property type="molecule type" value="Genomic_DNA"/>
</dbReference>
<protein>
    <submittedName>
        <fullName evidence="2">Bacteroides conjugative transposon TraK protein</fullName>
    </submittedName>
</protein>
<dbReference type="PROSITE" id="PS51257">
    <property type="entry name" value="PROKAR_LIPOPROTEIN"/>
    <property type="match status" value="1"/>
</dbReference>
<evidence type="ECO:0000313" key="2">
    <source>
        <dbReference type="EMBL" id="SNV49288.1"/>
    </source>
</evidence>
<dbReference type="Proteomes" id="UP000215355">
    <property type="component" value="Chromosome 1"/>
</dbReference>
<dbReference type="KEGG" id="smiz:4412673_01744"/>
<dbReference type="NCBIfam" id="TIGR03781">
    <property type="entry name" value="Bac_Flav_CT_K"/>
    <property type="match status" value="1"/>
</dbReference>
<accession>A0AAJ5C021</accession>
<evidence type="ECO:0000256" key="1">
    <source>
        <dbReference type="SAM" id="Phobius"/>
    </source>
</evidence>
<dbReference type="InterPro" id="IPR022276">
    <property type="entry name" value="Conjug_transposon_TraK"/>
</dbReference>
<sequence length="206" mass="23592">MFGKLKNLEMAFQHIKLFTSAVIIGCALLSCYVLHKSFLLVSRVDDRIYVLADGKALEAFTSPRGENIPVEARDHVARFHRLFFGLDPDERVIRENVGSALYLADESAKRIYDDLQESGFYLNMVSGNVSQKVQIDSITIEMERLPIRFRFFGKQIITRSTSTTVRSLVTGGELRIVSRSENNPHGMLIERWKTIENKELSNKKRH</sequence>